<evidence type="ECO:0000256" key="9">
    <source>
        <dbReference type="ARBA" id="ARBA00023143"/>
    </source>
</evidence>
<dbReference type="PIRSF" id="PIRSF002888">
    <property type="entry name" value="FliM"/>
    <property type="match status" value="1"/>
</dbReference>
<keyword evidence="8" id="KW-0472">Membrane</keyword>
<organism evidence="11 12">
    <name type="scientific">Georgenia wutianyii</name>
    <dbReference type="NCBI Taxonomy" id="2585135"/>
    <lineage>
        <taxon>Bacteria</taxon>
        <taxon>Bacillati</taxon>
        <taxon>Actinomycetota</taxon>
        <taxon>Actinomycetes</taxon>
        <taxon>Micrococcales</taxon>
        <taxon>Bogoriellaceae</taxon>
        <taxon>Georgenia</taxon>
    </lineage>
</organism>
<comment type="similarity">
    <text evidence="3">Belongs to the FliM family.</text>
</comment>
<feature type="domain" description="Flagellar motor switch protein FliN-like C-terminal" evidence="10">
    <location>
        <begin position="231"/>
        <end position="295"/>
    </location>
</feature>
<evidence type="ECO:0000256" key="2">
    <source>
        <dbReference type="ARBA" id="ARBA00004202"/>
    </source>
</evidence>
<dbReference type="SUPFAM" id="SSF101801">
    <property type="entry name" value="Surface presentation of antigens (SPOA)"/>
    <property type="match status" value="1"/>
</dbReference>
<dbReference type="InterPro" id="IPR001689">
    <property type="entry name" value="Flag_FliM"/>
</dbReference>
<dbReference type="Gene3D" id="2.30.330.10">
    <property type="entry name" value="SpoA-like"/>
    <property type="match status" value="1"/>
</dbReference>
<accession>A0ABX5VK42</accession>
<dbReference type="InterPro" id="IPR028976">
    <property type="entry name" value="CheC-like_sf"/>
</dbReference>
<keyword evidence="11" id="KW-0282">Flagellum</keyword>
<keyword evidence="11" id="KW-0966">Cell projection</keyword>
<name>A0ABX5VK42_9MICO</name>
<dbReference type="Gene3D" id="3.40.1550.10">
    <property type="entry name" value="CheC-like"/>
    <property type="match status" value="1"/>
</dbReference>
<keyword evidence="11" id="KW-0969">Cilium</keyword>
<dbReference type="RefSeq" id="WP_139071013.1">
    <property type="nucleotide sequence ID" value="NZ_CP040899.1"/>
</dbReference>
<dbReference type="Pfam" id="PF01052">
    <property type="entry name" value="FliMN_C"/>
    <property type="match status" value="1"/>
</dbReference>
<dbReference type="PANTHER" id="PTHR30034:SF6">
    <property type="entry name" value="YOP PROTEINS TRANSLOCATION PROTEIN Q"/>
    <property type="match status" value="1"/>
</dbReference>
<evidence type="ECO:0000256" key="8">
    <source>
        <dbReference type="ARBA" id="ARBA00023136"/>
    </source>
</evidence>
<evidence type="ECO:0000256" key="5">
    <source>
        <dbReference type="ARBA" id="ARBA00022475"/>
    </source>
</evidence>
<reference evidence="11 12" key="1">
    <citation type="submission" date="2019-05" db="EMBL/GenBank/DDBJ databases">
        <title>Georgenia *** sp. nov., and Georgenia *** sp. nov., isolated from the intestinal contents of plateau pika (Ochotona curzoniae) in the Qinghai-Tibet plateau of China.</title>
        <authorList>
            <person name="Tian Z."/>
        </authorList>
    </citation>
    <scope>NUCLEOTIDE SEQUENCE [LARGE SCALE GENOMIC DNA]</scope>
    <source>
        <strain evidence="11 12">Z294</strain>
    </source>
</reference>
<dbReference type="PRINTS" id="PR00955">
    <property type="entry name" value="FLGMOTORFLIM"/>
</dbReference>
<dbReference type="InterPro" id="IPR036429">
    <property type="entry name" value="SpoA-like_sf"/>
</dbReference>
<evidence type="ECO:0000256" key="1">
    <source>
        <dbReference type="ARBA" id="ARBA00004117"/>
    </source>
</evidence>
<evidence type="ECO:0000313" key="12">
    <source>
        <dbReference type="Proteomes" id="UP000313948"/>
    </source>
</evidence>
<dbReference type="SUPFAM" id="SSF103039">
    <property type="entry name" value="CheC-like"/>
    <property type="match status" value="1"/>
</dbReference>
<dbReference type="Pfam" id="PF02154">
    <property type="entry name" value="FliM"/>
    <property type="match status" value="1"/>
</dbReference>
<dbReference type="PANTHER" id="PTHR30034">
    <property type="entry name" value="FLAGELLAR MOTOR SWITCH PROTEIN FLIM"/>
    <property type="match status" value="1"/>
</dbReference>
<dbReference type="Proteomes" id="UP000313948">
    <property type="component" value="Chromosome"/>
</dbReference>
<keyword evidence="6" id="KW-0145">Chemotaxis</keyword>
<evidence type="ECO:0000256" key="7">
    <source>
        <dbReference type="ARBA" id="ARBA00022779"/>
    </source>
</evidence>
<evidence type="ECO:0000256" key="4">
    <source>
        <dbReference type="ARBA" id="ARBA00021898"/>
    </source>
</evidence>
<proteinExistence type="inferred from homology"/>
<keyword evidence="12" id="KW-1185">Reference proteome</keyword>
<dbReference type="CDD" id="cd17908">
    <property type="entry name" value="FliM"/>
    <property type="match status" value="1"/>
</dbReference>
<dbReference type="InterPro" id="IPR001543">
    <property type="entry name" value="FliN-like_C"/>
</dbReference>
<gene>
    <name evidence="11" type="ORF">FE251_01405</name>
</gene>
<protein>
    <recommendedName>
        <fullName evidence="4">Flagellar motor switch protein FliM</fullName>
    </recommendedName>
</protein>
<evidence type="ECO:0000259" key="10">
    <source>
        <dbReference type="Pfam" id="PF01052"/>
    </source>
</evidence>
<sequence>MTVPPVAQSAGTPVVYDFRQPMTLPRDHARVLEVALTTFARQWANQLLARLRVPVQVSLDHLSMSTYDEFVSRLPAPTTLIQFTAGPNRRPAIIQIPLEVTLSWVDQMLGGPGTPGAVPVRELTEIEQNLVSDVMSRVVADLNYAFAGILKVDPELRRIQHSPQLVQAVAATTTVISGTFHITHGDQYAVAAFMAPAEGLLSALRERQSADHRTTAELAAETEQRQSLDRAVQEVPVEVAVRLGPVALHPREVVGLAVGDLLALRHPRSQPMDVVVGDRVLAQAVAGTSGSRLAGLVVNVKENS</sequence>
<dbReference type="EMBL" id="CP040899">
    <property type="protein sequence ID" value="QDB78178.1"/>
    <property type="molecule type" value="Genomic_DNA"/>
</dbReference>
<keyword evidence="9" id="KW-0975">Bacterial flagellum</keyword>
<evidence type="ECO:0000256" key="3">
    <source>
        <dbReference type="ARBA" id="ARBA00011049"/>
    </source>
</evidence>
<evidence type="ECO:0000256" key="6">
    <source>
        <dbReference type="ARBA" id="ARBA00022500"/>
    </source>
</evidence>
<keyword evidence="7" id="KW-0283">Flagellar rotation</keyword>
<evidence type="ECO:0000313" key="11">
    <source>
        <dbReference type="EMBL" id="QDB78178.1"/>
    </source>
</evidence>
<keyword evidence="5" id="KW-1003">Cell membrane</keyword>
<comment type="subcellular location">
    <subcellularLocation>
        <location evidence="1">Bacterial flagellum basal body</location>
    </subcellularLocation>
    <subcellularLocation>
        <location evidence="2">Cell membrane</location>
        <topology evidence="2">Peripheral membrane protein</topology>
    </subcellularLocation>
</comment>